<dbReference type="Gene3D" id="1.10.10.2840">
    <property type="entry name" value="PucR C-terminal helix-turn-helix domain"/>
    <property type="match status" value="1"/>
</dbReference>
<dbReference type="Pfam" id="PF17853">
    <property type="entry name" value="GGDEF_2"/>
    <property type="match status" value="1"/>
</dbReference>
<comment type="similarity">
    <text evidence="1">Belongs to the CdaR family.</text>
</comment>
<dbReference type="Proteomes" id="UP000288547">
    <property type="component" value="Unassembled WGS sequence"/>
</dbReference>
<evidence type="ECO:0000256" key="1">
    <source>
        <dbReference type="ARBA" id="ARBA00006754"/>
    </source>
</evidence>
<keyword evidence="5" id="KW-1185">Reference proteome</keyword>
<organism evidence="4 5">
    <name type="scientific">Labedella phragmitis</name>
    <dbReference type="NCBI Taxonomy" id="2498849"/>
    <lineage>
        <taxon>Bacteria</taxon>
        <taxon>Bacillati</taxon>
        <taxon>Actinomycetota</taxon>
        <taxon>Actinomycetes</taxon>
        <taxon>Micrococcales</taxon>
        <taxon>Microbacteriaceae</taxon>
        <taxon>Labedella</taxon>
    </lineage>
</organism>
<dbReference type="PANTHER" id="PTHR33744">
    <property type="entry name" value="CARBOHYDRATE DIACID REGULATOR"/>
    <property type="match status" value="1"/>
</dbReference>
<protein>
    <submittedName>
        <fullName evidence="4">PucR family transcriptional regulator</fullName>
    </submittedName>
</protein>
<evidence type="ECO:0000313" key="5">
    <source>
        <dbReference type="Proteomes" id="UP000288547"/>
    </source>
</evidence>
<comment type="caution">
    <text evidence="4">The sequence shown here is derived from an EMBL/GenBank/DDBJ whole genome shotgun (WGS) entry which is preliminary data.</text>
</comment>
<dbReference type="InterPro" id="IPR025736">
    <property type="entry name" value="PucR_C-HTH_dom"/>
</dbReference>
<dbReference type="AlphaFoldDB" id="A0A444PQ40"/>
<dbReference type="RefSeq" id="WP_128495817.1">
    <property type="nucleotide sequence ID" value="NZ_RZNB01000006.1"/>
</dbReference>
<dbReference type="InterPro" id="IPR042070">
    <property type="entry name" value="PucR_C-HTH_sf"/>
</dbReference>
<dbReference type="InterPro" id="IPR041522">
    <property type="entry name" value="CdaR_GGDEF"/>
</dbReference>
<evidence type="ECO:0000259" key="2">
    <source>
        <dbReference type="Pfam" id="PF13556"/>
    </source>
</evidence>
<dbReference type="InterPro" id="IPR051448">
    <property type="entry name" value="CdaR-like_regulators"/>
</dbReference>
<name>A0A444PQ40_9MICO</name>
<reference evidence="4 5" key="1">
    <citation type="submission" date="2018-12" db="EMBL/GenBank/DDBJ databases">
        <authorList>
            <person name="Li F."/>
        </authorList>
    </citation>
    <scope>NUCLEOTIDE SEQUENCE [LARGE SCALE GENOMIC DNA]</scope>
    <source>
        <strain evidence="4 5">11W25H-1</strain>
    </source>
</reference>
<feature type="domain" description="CdaR GGDEF-like" evidence="3">
    <location>
        <begin position="272"/>
        <end position="393"/>
    </location>
</feature>
<sequence length="517" mass="54845">MTSELDLDALLAHPGSGGVRVVAGSSAAPWTRVDVEESVADLSRSVASALAILTTSWPPASWQQDALIRRARDLGYRAIALPGADALRAGGRYLAERLGVVLLETDDPIRLAKACWELLEGRDALTLGYVRHVAQSIEYHATGLADLLRHLSASVGHGIALVDAERVILQAGGTLPRAVHDAIDFGPWLDTVSVEEGAASSVLVDSPSRAGLRLAFFGDGLNAAQLGALAVAAEVAMPAVAARILIDEVADVNDAAGASGLLRDFVEQRDGRDAELEQRMFDRGWRTTGFHVAFRIIGRTRVDTFQLLRFVTRELAALPGRFHVATSGRGITGWASFTSPPPPGVVEDLVASLRVVHASTRRAFNVATGVGALHSGSPGLVASIDGATDAARIAATRSSAGWFVRIDTLGLEQLLLSWTENDTFIPAAASLLGPLLDGPPDLLDTLTAYLDHESGIAATAEAMGLHRNTVSTRIARSQEILGLDLSDAEVRLAVHLACRAVRRAPDRTTTRRHRSTS</sequence>
<evidence type="ECO:0000259" key="3">
    <source>
        <dbReference type="Pfam" id="PF17853"/>
    </source>
</evidence>
<accession>A0A444PQ40</accession>
<feature type="domain" description="PucR C-terminal helix-turn-helix" evidence="2">
    <location>
        <begin position="442"/>
        <end position="500"/>
    </location>
</feature>
<dbReference type="PANTHER" id="PTHR33744:SF7">
    <property type="entry name" value="PUCR FAMILY TRANSCRIPTIONAL REGULATOR"/>
    <property type="match status" value="1"/>
</dbReference>
<dbReference type="EMBL" id="RZNB01000006">
    <property type="protein sequence ID" value="RWZ46466.1"/>
    <property type="molecule type" value="Genomic_DNA"/>
</dbReference>
<proteinExistence type="inferred from homology"/>
<evidence type="ECO:0000313" key="4">
    <source>
        <dbReference type="EMBL" id="RWZ46466.1"/>
    </source>
</evidence>
<gene>
    <name evidence="4" type="ORF">ELQ90_13480</name>
</gene>
<dbReference type="Pfam" id="PF13556">
    <property type="entry name" value="HTH_30"/>
    <property type="match status" value="1"/>
</dbReference>
<dbReference type="OrthoDB" id="3190266at2"/>